<evidence type="ECO:0000256" key="6">
    <source>
        <dbReference type="ARBA" id="ARBA00023054"/>
    </source>
</evidence>
<dbReference type="Gene3D" id="1.20.5.340">
    <property type="match status" value="1"/>
</dbReference>
<dbReference type="Proteomes" id="UP000504617">
    <property type="component" value="Unplaced"/>
</dbReference>
<dbReference type="KEGG" id="tsr:106555532"/>
<dbReference type="GeneID" id="106555532"/>
<accession>A0A6I9YZZ4</accession>
<dbReference type="InterPro" id="IPR014930">
    <property type="entry name" value="Myotonic_dystrophy_kinase_coil"/>
</dbReference>
<evidence type="ECO:0000256" key="8">
    <source>
        <dbReference type="SAM" id="MobiDB-lite"/>
    </source>
</evidence>
<evidence type="ECO:0000313" key="10">
    <source>
        <dbReference type="Proteomes" id="UP000504617"/>
    </source>
</evidence>
<evidence type="ECO:0000256" key="7">
    <source>
        <dbReference type="SAM" id="Coils"/>
    </source>
</evidence>
<feature type="compositionally biased region" description="Basic and acidic residues" evidence="8">
    <location>
        <begin position="1"/>
        <end position="11"/>
    </location>
</feature>
<dbReference type="GO" id="GO:0004674">
    <property type="term" value="F:protein serine/threonine kinase activity"/>
    <property type="evidence" value="ECO:0007669"/>
    <property type="project" value="InterPro"/>
</dbReference>
<protein>
    <submittedName>
        <fullName evidence="11">Serine/threonine-protein kinase MRCK beta-like</fullName>
    </submittedName>
</protein>
<proteinExistence type="predicted"/>
<evidence type="ECO:0000313" key="11">
    <source>
        <dbReference type="RefSeq" id="XP_013929877.1"/>
    </source>
</evidence>
<dbReference type="GO" id="GO:0005524">
    <property type="term" value="F:ATP binding"/>
    <property type="evidence" value="ECO:0007669"/>
    <property type="project" value="InterPro"/>
</dbReference>
<evidence type="ECO:0000256" key="4">
    <source>
        <dbReference type="ARBA" id="ARBA00022553"/>
    </source>
</evidence>
<evidence type="ECO:0000256" key="5">
    <source>
        <dbReference type="ARBA" id="ARBA00022723"/>
    </source>
</evidence>
<feature type="domain" description="Myotonic dystrophy protein kinase coiled coil" evidence="9">
    <location>
        <begin position="37"/>
        <end position="96"/>
    </location>
</feature>
<sequence>MDVEPAGKRGEAQGSPPEEPACELPDGQKLDHSMFLELQAAFEEELKSREMLCQELGVVKVANQTLASQLKDAESRNVELETQIKRLKEQIEGMKAASEEGKSGLSFPVDPPPIPCPEQLCLTNSPGWTWGAPKRTGSP</sequence>
<name>A0A6I9YZZ4_9SAUR</name>
<keyword evidence="10" id="KW-1185">Reference proteome</keyword>
<keyword evidence="5" id="KW-0479">Metal-binding</keyword>
<evidence type="ECO:0000256" key="3">
    <source>
        <dbReference type="ARBA" id="ARBA00022490"/>
    </source>
</evidence>
<comment type="cofactor">
    <cofactor evidence="1">
        <name>Mg(2+)</name>
        <dbReference type="ChEBI" id="CHEBI:18420"/>
    </cofactor>
</comment>
<evidence type="ECO:0000256" key="2">
    <source>
        <dbReference type="ARBA" id="ARBA00004496"/>
    </source>
</evidence>
<feature type="coiled-coil region" evidence="7">
    <location>
        <begin position="63"/>
        <end position="97"/>
    </location>
</feature>
<keyword evidence="4" id="KW-0597">Phosphoprotein</keyword>
<keyword evidence="6 7" id="KW-0175">Coiled coil</keyword>
<dbReference type="RefSeq" id="XP_013929877.1">
    <property type="nucleotide sequence ID" value="XM_014074402.1"/>
</dbReference>
<dbReference type="OrthoDB" id="10576527at2759"/>
<evidence type="ECO:0000256" key="1">
    <source>
        <dbReference type="ARBA" id="ARBA00001946"/>
    </source>
</evidence>
<organism evidence="10 11">
    <name type="scientific">Thamnophis sirtalis</name>
    <dbReference type="NCBI Taxonomy" id="35019"/>
    <lineage>
        <taxon>Eukaryota</taxon>
        <taxon>Metazoa</taxon>
        <taxon>Chordata</taxon>
        <taxon>Craniata</taxon>
        <taxon>Vertebrata</taxon>
        <taxon>Euteleostomi</taxon>
        <taxon>Lepidosauria</taxon>
        <taxon>Squamata</taxon>
        <taxon>Bifurcata</taxon>
        <taxon>Unidentata</taxon>
        <taxon>Episquamata</taxon>
        <taxon>Toxicofera</taxon>
        <taxon>Serpentes</taxon>
        <taxon>Colubroidea</taxon>
        <taxon>Colubridae</taxon>
        <taxon>Natricinae</taxon>
        <taxon>Thamnophis</taxon>
    </lineage>
</organism>
<evidence type="ECO:0000259" key="9">
    <source>
        <dbReference type="Pfam" id="PF08826"/>
    </source>
</evidence>
<gene>
    <name evidence="11" type="primary">LOC106555532</name>
</gene>
<reference evidence="11" key="1">
    <citation type="submission" date="2025-08" db="UniProtKB">
        <authorList>
            <consortium name="RefSeq"/>
        </authorList>
    </citation>
    <scope>IDENTIFICATION</scope>
    <source>
        <tissue evidence="11">Skeletal muscle</tissue>
    </source>
</reference>
<dbReference type="AlphaFoldDB" id="A0A6I9YZZ4"/>
<keyword evidence="3" id="KW-0963">Cytoplasm</keyword>
<dbReference type="GO" id="GO:0005737">
    <property type="term" value="C:cytoplasm"/>
    <property type="evidence" value="ECO:0007669"/>
    <property type="project" value="UniProtKB-SubCell"/>
</dbReference>
<dbReference type="Pfam" id="PF08826">
    <property type="entry name" value="DMPK_coil"/>
    <property type="match status" value="1"/>
</dbReference>
<comment type="subcellular location">
    <subcellularLocation>
        <location evidence="2">Cytoplasm</location>
    </subcellularLocation>
</comment>
<dbReference type="GO" id="GO:0046872">
    <property type="term" value="F:metal ion binding"/>
    <property type="evidence" value="ECO:0007669"/>
    <property type="project" value="UniProtKB-KW"/>
</dbReference>
<feature type="region of interest" description="Disordered" evidence="8">
    <location>
        <begin position="1"/>
        <end position="29"/>
    </location>
</feature>